<dbReference type="InterPro" id="IPR009057">
    <property type="entry name" value="Homeodomain-like_sf"/>
</dbReference>
<proteinExistence type="predicted"/>
<dbReference type="EMBL" id="CCBC010000211">
    <property type="protein sequence ID" value="CDO18959.1"/>
    <property type="molecule type" value="Genomic_DNA"/>
</dbReference>
<reference evidence="4 7" key="2">
    <citation type="submission" date="2014-05" db="EMBL/GenBank/DDBJ databases">
        <title>Genome sequence of Streptococcus gallolyticus.</title>
        <authorList>
            <person name="Del Campo R."/>
        </authorList>
    </citation>
    <scope>NUCLEOTIDE SEQUENCE [LARGE SCALE GENOMIC DNA]</scope>
    <source>
        <strain evidence="4 7">LMG17956</strain>
    </source>
</reference>
<evidence type="ECO:0000313" key="4">
    <source>
        <dbReference type="EMBL" id="CDO18959.1"/>
    </source>
</evidence>
<evidence type="ECO:0000313" key="8">
    <source>
        <dbReference type="Proteomes" id="UP000183629"/>
    </source>
</evidence>
<reference evidence="4 7" key="1">
    <citation type="submission" date="2014-02" db="EMBL/GenBank/DDBJ databases">
        <authorList>
            <person name="Manrique M."/>
        </authorList>
    </citation>
    <scope>NUCLEOTIDE SEQUENCE [LARGE SCALE GENOMIC DNA]</scope>
    <source>
        <strain evidence="4 7">LMG17956</strain>
    </source>
</reference>
<dbReference type="GO" id="GO:0003677">
    <property type="term" value="F:DNA binding"/>
    <property type="evidence" value="ECO:0007669"/>
    <property type="project" value="UniProtKB-UniRule"/>
</dbReference>
<dbReference type="Proteomes" id="UP000027584">
    <property type="component" value="Unassembled WGS sequence"/>
</dbReference>
<dbReference type="GeneID" id="57922324"/>
<dbReference type="AlphaFoldDB" id="A0A060RIN9"/>
<dbReference type="EMBL" id="FPBN01000003">
    <property type="protein sequence ID" value="SFU62066.1"/>
    <property type="molecule type" value="Genomic_DNA"/>
</dbReference>
<keyword evidence="8" id="KW-1185">Reference proteome</keyword>
<dbReference type="OMA" id="PLTEVCK"/>
<dbReference type="PRINTS" id="PR00455">
    <property type="entry name" value="HTHTETR"/>
</dbReference>
<dbReference type="InterPro" id="IPR039532">
    <property type="entry name" value="TetR_C_Firmicutes"/>
</dbReference>
<dbReference type="Pfam" id="PF00440">
    <property type="entry name" value="TetR_N"/>
    <property type="match status" value="1"/>
</dbReference>
<dbReference type="SUPFAM" id="SSF46689">
    <property type="entry name" value="Homeodomain-like"/>
    <property type="match status" value="1"/>
</dbReference>
<evidence type="ECO:0000313" key="5">
    <source>
        <dbReference type="EMBL" id="SFU62066.1"/>
    </source>
</evidence>
<evidence type="ECO:0000259" key="3">
    <source>
        <dbReference type="PROSITE" id="PS50977"/>
    </source>
</evidence>
<reference evidence="6 9" key="5">
    <citation type="submission" date="2018-06" db="EMBL/GenBank/DDBJ databases">
        <authorList>
            <consortium name="Pathogen Informatics"/>
            <person name="Doyle S."/>
        </authorList>
    </citation>
    <scope>NUCLEOTIDE SEQUENCE [LARGE SCALE GENOMIC DNA]</scope>
    <source>
        <strain evidence="6 9">NCTC13773</strain>
    </source>
</reference>
<dbReference type="PANTHER" id="PTHR43479">
    <property type="entry name" value="ACREF/ENVCD OPERON REPRESSOR-RELATED"/>
    <property type="match status" value="1"/>
</dbReference>
<dbReference type="InterPro" id="IPR050624">
    <property type="entry name" value="HTH-type_Tx_Regulator"/>
</dbReference>
<accession>A0A060RIN9</accession>
<evidence type="ECO:0000313" key="6">
    <source>
        <dbReference type="EMBL" id="SQG79583.1"/>
    </source>
</evidence>
<gene>
    <name evidence="6" type="primary">yvdT</name>
    <name evidence="4" type="ORF">BN963_SGAL_02166</name>
    <name evidence="6" type="ORF">NCTC13773_01393</name>
    <name evidence="5" type="ORF">SAMN05660328_103210</name>
</gene>
<dbReference type="Proteomes" id="UP000183629">
    <property type="component" value="Unassembled WGS sequence"/>
</dbReference>
<feature type="DNA-binding region" description="H-T-H motif" evidence="2">
    <location>
        <begin position="33"/>
        <end position="52"/>
    </location>
</feature>
<dbReference type="RefSeq" id="WP_009854348.1">
    <property type="nucleotide sequence ID" value="NZ_CP054015.1"/>
</dbReference>
<dbReference type="Pfam" id="PF14278">
    <property type="entry name" value="TetR_C_8"/>
    <property type="match status" value="1"/>
</dbReference>
<sequence>MIDGKTKQTKETKDRLFQALISLMENKSYEEIKIKDILDLSGVSRRTFYRHFANKNELLNHYFEQIINRYLTERKYFTETDNFEDMLAESMNFWYQERETLHILIKHQHYDFFFHQFNEHAKEVYMSITLPWFAYSGKIDTQNYAMSFIVGGYYNTLRNWLMQENPEEPKKIAHDIQRMIIKLTDFFDLDETNNIDNL</sequence>
<name>A0A060RIN9_9STRE</name>
<dbReference type="PANTHER" id="PTHR43479:SF7">
    <property type="entry name" value="TETR-FAMILY TRANSCRIPTIONAL REGULATOR"/>
    <property type="match status" value="1"/>
</dbReference>
<reference evidence="8" key="4">
    <citation type="submission" date="2016-10" db="EMBL/GenBank/DDBJ databases">
        <authorList>
            <person name="Varghese N."/>
            <person name="Submissions S."/>
        </authorList>
    </citation>
    <scope>NUCLEOTIDE SEQUENCE [LARGE SCALE GENOMIC DNA]</scope>
    <source>
        <strain evidence="8">LMG 15572</strain>
    </source>
</reference>
<feature type="domain" description="HTH tetR-type" evidence="3">
    <location>
        <begin position="10"/>
        <end position="70"/>
    </location>
</feature>
<dbReference type="InterPro" id="IPR001647">
    <property type="entry name" value="HTH_TetR"/>
</dbReference>
<evidence type="ECO:0000256" key="1">
    <source>
        <dbReference type="ARBA" id="ARBA00023125"/>
    </source>
</evidence>
<dbReference type="Proteomes" id="UP000249013">
    <property type="component" value="Chromosome 1"/>
</dbReference>
<reference evidence="5" key="3">
    <citation type="submission" date="2016-10" db="EMBL/GenBank/DDBJ databases">
        <authorList>
            <person name="de Groot N.N."/>
        </authorList>
    </citation>
    <scope>NUCLEOTIDE SEQUENCE [LARGE SCALE GENOMIC DNA]</scope>
    <source>
        <strain evidence="5">LMG 15572</strain>
    </source>
</reference>
<organism evidence="4 7">
    <name type="scientific">Streptococcus gallolyticus</name>
    <dbReference type="NCBI Taxonomy" id="315405"/>
    <lineage>
        <taxon>Bacteria</taxon>
        <taxon>Bacillati</taxon>
        <taxon>Bacillota</taxon>
        <taxon>Bacilli</taxon>
        <taxon>Lactobacillales</taxon>
        <taxon>Streptococcaceae</taxon>
        <taxon>Streptococcus</taxon>
    </lineage>
</organism>
<evidence type="ECO:0000313" key="7">
    <source>
        <dbReference type="Proteomes" id="UP000027584"/>
    </source>
</evidence>
<keyword evidence="1 2" id="KW-0238">DNA-binding</keyword>
<evidence type="ECO:0000313" key="9">
    <source>
        <dbReference type="Proteomes" id="UP000249013"/>
    </source>
</evidence>
<dbReference type="PROSITE" id="PS50977">
    <property type="entry name" value="HTH_TETR_2"/>
    <property type="match status" value="1"/>
</dbReference>
<protein>
    <submittedName>
        <fullName evidence="4 5">Transcriptional regulator, TetR family</fullName>
    </submittedName>
    <submittedName>
        <fullName evidence="6">TetR family transcriptional regulator</fullName>
    </submittedName>
</protein>
<dbReference type="EMBL" id="LS483409">
    <property type="protein sequence ID" value="SQG79583.1"/>
    <property type="molecule type" value="Genomic_DNA"/>
</dbReference>
<evidence type="ECO:0000256" key="2">
    <source>
        <dbReference type="PROSITE-ProRule" id="PRU00335"/>
    </source>
</evidence>
<dbReference type="Gene3D" id="1.10.357.10">
    <property type="entry name" value="Tetracycline Repressor, domain 2"/>
    <property type="match status" value="1"/>
</dbReference>